<protein>
    <submittedName>
        <fullName evidence="3">Aldo/keto reductase</fullName>
    </submittedName>
</protein>
<evidence type="ECO:0000256" key="1">
    <source>
        <dbReference type="ARBA" id="ARBA00023002"/>
    </source>
</evidence>
<proteinExistence type="predicted"/>
<dbReference type="InterPro" id="IPR050523">
    <property type="entry name" value="AKR_Detox_Biosynth"/>
</dbReference>
<feature type="domain" description="NADP-dependent oxidoreductase" evidence="2">
    <location>
        <begin position="21"/>
        <end position="301"/>
    </location>
</feature>
<dbReference type="RefSeq" id="XP_025347361.1">
    <property type="nucleotide sequence ID" value="XM_025493855.1"/>
</dbReference>
<reference evidence="3 4" key="1">
    <citation type="journal article" date="2018" name="Mol. Biol. Evol.">
        <title>Broad Genomic Sampling Reveals a Smut Pathogenic Ancestry of the Fungal Clade Ustilaginomycotina.</title>
        <authorList>
            <person name="Kijpornyongpan T."/>
            <person name="Mondo S.J."/>
            <person name="Barry K."/>
            <person name="Sandor L."/>
            <person name="Lee J."/>
            <person name="Lipzen A."/>
            <person name="Pangilinan J."/>
            <person name="LaButti K."/>
            <person name="Hainaut M."/>
            <person name="Henrissat B."/>
            <person name="Grigoriev I.V."/>
            <person name="Spatafora J.W."/>
            <person name="Aime M.C."/>
        </authorList>
    </citation>
    <scope>NUCLEOTIDE SEQUENCE [LARGE SCALE GENOMIC DNA]</scope>
    <source>
        <strain evidence="3 4">MCA 4718</strain>
    </source>
</reference>
<keyword evidence="4" id="KW-1185">Reference proteome</keyword>
<dbReference type="InterPro" id="IPR036812">
    <property type="entry name" value="NAD(P)_OxRdtase_dom_sf"/>
</dbReference>
<organism evidence="3 4">
    <name type="scientific">Pseudomicrostroma glucosiphilum</name>
    <dbReference type="NCBI Taxonomy" id="1684307"/>
    <lineage>
        <taxon>Eukaryota</taxon>
        <taxon>Fungi</taxon>
        <taxon>Dikarya</taxon>
        <taxon>Basidiomycota</taxon>
        <taxon>Ustilaginomycotina</taxon>
        <taxon>Exobasidiomycetes</taxon>
        <taxon>Microstromatales</taxon>
        <taxon>Microstromatales incertae sedis</taxon>
        <taxon>Pseudomicrostroma</taxon>
    </lineage>
</organism>
<dbReference type="EMBL" id="KZ819328">
    <property type="protein sequence ID" value="PWN20201.1"/>
    <property type="molecule type" value="Genomic_DNA"/>
</dbReference>
<accession>A0A316U6Y8</accession>
<dbReference type="AlphaFoldDB" id="A0A316U6Y8"/>
<gene>
    <name evidence="3" type="ORF">BCV69DRAFT_293976</name>
</gene>
<dbReference type="GeneID" id="37015589"/>
<sequence length="315" mass="33984">MVKVIVGLMGSSVAQSGSTLSTPAGMRELLDVCRRFGVQELDTARVYSSGRSEELIGEVGAQQWFKISTKAPGFSPGSLQHDQVIANCDASLAALRQDQVDIFYIHGPDSGTPISEVAQAFIELHRRGSYQRFGVSNVSPTVVEELHTLCAEAGSAVPSVYQGAYSPVHRTMEKELLPRLRKLGVAFYAWGPLAGGLLAKPIDQIMNPEKGSRYEAMRAQLGPLYLRPEVLEPLKVLTAKCQEQSIPLAEATLRWHMHHSALGDNDGIILGASTASQLEAGLKACQGGPLSSQLIDAFETLWQAIAPSSSFAWLP</sequence>
<evidence type="ECO:0000259" key="2">
    <source>
        <dbReference type="Pfam" id="PF00248"/>
    </source>
</evidence>
<name>A0A316U6Y8_9BASI</name>
<dbReference type="PANTHER" id="PTHR43364:SF4">
    <property type="entry name" value="NAD(P)-LINKED OXIDOREDUCTASE SUPERFAMILY PROTEIN"/>
    <property type="match status" value="1"/>
</dbReference>
<dbReference type="Gene3D" id="3.20.20.100">
    <property type="entry name" value="NADP-dependent oxidoreductase domain"/>
    <property type="match status" value="1"/>
</dbReference>
<dbReference type="Pfam" id="PF00248">
    <property type="entry name" value="Aldo_ket_red"/>
    <property type="match status" value="1"/>
</dbReference>
<keyword evidence="1" id="KW-0560">Oxidoreductase</keyword>
<dbReference type="CDD" id="cd19075">
    <property type="entry name" value="AKR_AKR7A1-5"/>
    <property type="match status" value="1"/>
</dbReference>
<dbReference type="PANTHER" id="PTHR43364">
    <property type="entry name" value="NADH-SPECIFIC METHYLGLYOXAL REDUCTASE-RELATED"/>
    <property type="match status" value="1"/>
</dbReference>
<dbReference type="OrthoDB" id="2310150at2759"/>
<dbReference type="InterPro" id="IPR023210">
    <property type="entry name" value="NADP_OxRdtase_dom"/>
</dbReference>
<dbReference type="STRING" id="1684307.A0A316U6Y8"/>
<evidence type="ECO:0000313" key="3">
    <source>
        <dbReference type="EMBL" id="PWN20201.1"/>
    </source>
</evidence>
<evidence type="ECO:0000313" key="4">
    <source>
        <dbReference type="Proteomes" id="UP000245942"/>
    </source>
</evidence>
<dbReference type="Proteomes" id="UP000245942">
    <property type="component" value="Unassembled WGS sequence"/>
</dbReference>
<dbReference type="SUPFAM" id="SSF51430">
    <property type="entry name" value="NAD(P)-linked oxidoreductase"/>
    <property type="match status" value="1"/>
</dbReference>
<dbReference type="GO" id="GO:0016491">
    <property type="term" value="F:oxidoreductase activity"/>
    <property type="evidence" value="ECO:0007669"/>
    <property type="project" value="UniProtKB-KW"/>
</dbReference>